<proteinExistence type="predicted"/>
<evidence type="ECO:0000313" key="3">
    <source>
        <dbReference type="EMBL" id="WAR19718.1"/>
    </source>
</evidence>
<dbReference type="Gene3D" id="1.20.140.150">
    <property type="match status" value="1"/>
</dbReference>
<protein>
    <submittedName>
        <fullName evidence="3">Uncharacterized protein</fullName>
    </submittedName>
</protein>
<organism evidence="3 4">
    <name type="scientific">Mya arenaria</name>
    <name type="common">Soft-shell clam</name>
    <dbReference type="NCBI Taxonomy" id="6604"/>
    <lineage>
        <taxon>Eukaryota</taxon>
        <taxon>Metazoa</taxon>
        <taxon>Spiralia</taxon>
        <taxon>Lophotrochozoa</taxon>
        <taxon>Mollusca</taxon>
        <taxon>Bivalvia</taxon>
        <taxon>Autobranchia</taxon>
        <taxon>Heteroconchia</taxon>
        <taxon>Euheterodonta</taxon>
        <taxon>Imparidentia</taxon>
        <taxon>Neoheterodontei</taxon>
        <taxon>Myida</taxon>
        <taxon>Myoidea</taxon>
        <taxon>Myidae</taxon>
        <taxon>Mya</taxon>
    </lineage>
</organism>
<feature type="transmembrane region" description="Helical" evidence="1">
    <location>
        <begin position="67"/>
        <end position="86"/>
    </location>
</feature>
<name>A0ABY7FG68_MYAAR</name>
<accession>A0ABY7FG68</accession>
<feature type="signal peptide" evidence="2">
    <location>
        <begin position="1"/>
        <end position="19"/>
    </location>
</feature>
<gene>
    <name evidence="3" type="ORF">MAR_001556</name>
</gene>
<keyword evidence="1" id="KW-0472">Membrane</keyword>
<reference evidence="3" key="1">
    <citation type="submission" date="2022-11" db="EMBL/GenBank/DDBJ databases">
        <title>Centuries of genome instability and evolution in soft-shell clam transmissible cancer (bioRxiv).</title>
        <authorList>
            <person name="Hart S.F.M."/>
            <person name="Yonemitsu M.A."/>
            <person name="Giersch R.M."/>
            <person name="Beal B.F."/>
            <person name="Arriagada G."/>
            <person name="Davis B.W."/>
            <person name="Ostrander E.A."/>
            <person name="Goff S.P."/>
            <person name="Metzger M.J."/>
        </authorList>
    </citation>
    <scope>NUCLEOTIDE SEQUENCE</scope>
    <source>
        <strain evidence="3">MELC-2E11</strain>
        <tissue evidence="3">Siphon/mantle</tissue>
    </source>
</reference>
<keyword evidence="4" id="KW-1185">Reference proteome</keyword>
<keyword evidence="1" id="KW-0812">Transmembrane</keyword>
<evidence type="ECO:0000256" key="2">
    <source>
        <dbReference type="SAM" id="SignalP"/>
    </source>
</evidence>
<dbReference type="EMBL" id="CP111022">
    <property type="protein sequence ID" value="WAR19718.1"/>
    <property type="molecule type" value="Genomic_DNA"/>
</dbReference>
<dbReference type="Proteomes" id="UP001164746">
    <property type="component" value="Chromosome 11"/>
</dbReference>
<keyword evidence="1" id="KW-1133">Transmembrane helix</keyword>
<sequence length="91" mass="10031">MKKIGLCLAVTALILSIIALSLDKWEIVINTRTWENSQKGLWKVCEKDTCVELPHTSADGWKAGSGFYLTVVTWLLAWTASATAGYQKSKA</sequence>
<evidence type="ECO:0000256" key="1">
    <source>
        <dbReference type="SAM" id="Phobius"/>
    </source>
</evidence>
<keyword evidence="2" id="KW-0732">Signal</keyword>
<evidence type="ECO:0000313" key="4">
    <source>
        <dbReference type="Proteomes" id="UP001164746"/>
    </source>
</evidence>
<feature type="chain" id="PRO_5045268574" evidence="2">
    <location>
        <begin position="20"/>
        <end position="91"/>
    </location>
</feature>